<protein>
    <recommendedName>
        <fullName evidence="2">DUF3592 domain-containing protein</fullName>
    </recommendedName>
</protein>
<keyword evidence="1" id="KW-0472">Membrane</keyword>
<dbReference type="KEGG" id="bhu:bhn_I2106"/>
<dbReference type="Proteomes" id="UP000179284">
    <property type="component" value="Chromosome I"/>
</dbReference>
<dbReference type="OrthoDB" id="2048079at2"/>
<dbReference type="InterPro" id="IPR021994">
    <property type="entry name" value="DUF3592"/>
</dbReference>
<evidence type="ECO:0000259" key="2">
    <source>
        <dbReference type="Pfam" id="PF12158"/>
    </source>
</evidence>
<dbReference type="RefSeq" id="WP_071176760.1">
    <property type="nucleotide sequence ID" value="NZ_CP017831.1"/>
</dbReference>
<feature type="transmembrane region" description="Helical" evidence="1">
    <location>
        <begin position="20"/>
        <end position="41"/>
    </location>
</feature>
<evidence type="ECO:0000256" key="1">
    <source>
        <dbReference type="SAM" id="Phobius"/>
    </source>
</evidence>
<sequence length="246" mass="27716">MRNSGVIRTRANNANTVRIVGAVFAVLSVVFLLIGIIAFVATTKAENSGDEIEATVTRIEEYSDSDGDRNYRVFVSYTYNGTLYEDIRLDFYDSSTYEGNTITLVVDPKNPTKVLKKGEAIFFLLIFGFFFLVFGSIGFTILGVTASGEGKKKRLMENGRLVHAVVEGIELNTFITVNGMNPYNVFCGYVDPATGEKIEFKSNNLYFNPNEFYELGSYIDVYVDQDNYKKYYVDVRNKALEGNYNM</sequence>
<feature type="domain" description="DUF3592" evidence="2">
    <location>
        <begin position="53"/>
        <end position="114"/>
    </location>
</feature>
<keyword evidence="1" id="KW-0812">Transmembrane</keyword>
<proteinExistence type="predicted"/>
<evidence type="ECO:0000313" key="4">
    <source>
        <dbReference type="Proteomes" id="UP000179284"/>
    </source>
</evidence>
<keyword evidence="4" id="KW-1185">Reference proteome</keyword>
<name>A0A1D9P3N7_9FIRM</name>
<organism evidence="3 4">
    <name type="scientific">Butyrivibrio hungatei</name>
    <dbReference type="NCBI Taxonomy" id="185008"/>
    <lineage>
        <taxon>Bacteria</taxon>
        <taxon>Bacillati</taxon>
        <taxon>Bacillota</taxon>
        <taxon>Clostridia</taxon>
        <taxon>Lachnospirales</taxon>
        <taxon>Lachnospiraceae</taxon>
        <taxon>Butyrivibrio</taxon>
    </lineage>
</organism>
<feature type="transmembrane region" description="Helical" evidence="1">
    <location>
        <begin position="120"/>
        <end position="146"/>
    </location>
</feature>
<gene>
    <name evidence="3" type="ORF">bhn_I2106</name>
</gene>
<accession>A0A1D9P3N7</accession>
<evidence type="ECO:0000313" key="3">
    <source>
        <dbReference type="EMBL" id="AOZ97139.1"/>
    </source>
</evidence>
<dbReference type="EMBL" id="CP017831">
    <property type="protein sequence ID" value="AOZ97139.1"/>
    <property type="molecule type" value="Genomic_DNA"/>
</dbReference>
<dbReference type="Pfam" id="PF12158">
    <property type="entry name" value="DUF3592"/>
    <property type="match status" value="1"/>
</dbReference>
<dbReference type="AlphaFoldDB" id="A0A1D9P3N7"/>
<keyword evidence="1" id="KW-1133">Transmembrane helix</keyword>
<reference evidence="4" key="1">
    <citation type="submission" date="2016-10" db="EMBL/GenBank/DDBJ databases">
        <title>The complete genome sequence of the rumen bacterium Butyrivibrio hungatei MB2003.</title>
        <authorList>
            <person name="Palevich N."/>
            <person name="Kelly W.J."/>
            <person name="Leahy S.C."/>
            <person name="Altermann E."/>
            <person name="Rakonjac J."/>
            <person name="Attwood G.T."/>
        </authorList>
    </citation>
    <scope>NUCLEOTIDE SEQUENCE [LARGE SCALE GENOMIC DNA]</scope>
    <source>
        <strain evidence="4">MB2003</strain>
    </source>
</reference>